<protein>
    <submittedName>
        <fullName evidence="1">Uncharacterized protein</fullName>
    </submittedName>
</protein>
<evidence type="ECO:0000313" key="1">
    <source>
        <dbReference type="EMBL" id="KAJ8873491.1"/>
    </source>
</evidence>
<comment type="caution">
    <text evidence="1">The sequence shown here is derived from an EMBL/GenBank/DDBJ whole genome shotgun (WGS) entry which is preliminary data.</text>
</comment>
<dbReference type="Proteomes" id="UP001159363">
    <property type="component" value="Chromosome 9"/>
</dbReference>
<reference evidence="1 2" key="1">
    <citation type="submission" date="2023-02" db="EMBL/GenBank/DDBJ databases">
        <title>LHISI_Scaffold_Assembly.</title>
        <authorList>
            <person name="Stuart O.P."/>
            <person name="Cleave R."/>
            <person name="Magrath M.J.L."/>
            <person name="Mikheyev A.S."/>
        </authorList>
    </citation>
    <scope>NUCLEOTIDE SEQUENCE [LARGE SCALE GENOMIC DNA]</scope>
    <source>
        <strain evidence="1">Daus_M_001</strain>
        <tissue evidence="1">Leg muscle</tissue>
    </source>
</reference>
<dbReference type="EMBL" id="JARBHB010000010">
    <property type="protein sequence ID" value="KAJ8873491.1"/>
    <property type="molecule type" value="Genomic_DNA"/>
</dbReference>
<gene>
    <name evidence="1" type="ORF">PR048_024309</name>
</gene>
<organism evidence="1 2">
    <name type="scientific">Dryococelus australis</name>
    <dbReference type="NCBI Taxonomy" id="614101"/>
    <lineage>
        <taxon>Eukaryota</taxon>
        <taxon>Metazoa</taxon>
        <taxon>Ecdysozoa</taxon>
        <taxon>Arthropoda</taxon>
        <taxon>Hexapoda</taxon>
        <taxon>Insecta</taxon>
        <taxon>Pterygota</taxon>
        <taxon>Neoptera</taxon>
        <taxon>Polyneoptera</taxon>
        <taxon>Phasmatodea</taxon>
        <taxon>Verophasmatodea</taxon>
        <taxon>Anareolatae</taxon>
        <taxon>Phasmatidae</taxon>
        <taxon>Eurycanthinae</taxon>
        <taxon>Dryococelus</taxon>
    </lineage>
</organism>
<name>A0ABQ9GN78_9NEOP</name>
<evidence type="ECO:0000313" key="2">
    <source>
        <dbReference type="Proteomes" id="UP001159363"/>
    </source>
</evidence>
<sequence length="274" mass="30411">MAKCNLVSTPYTVSKWLPSHQHDTLSPSCRGQLDGCEGEPIKRRGRGGVVVRLLVSHHGESRSTSDRVSPGFSHVRIVPDDAADRRVFFGISCFLSPFIPALLHSSLHPHQLSISRSRELRNQVHYICMCVAPKPGEPTENNAAVREKTGRPAISLVSSSVAELAVRDSRRMLGLSYSSMLMPRDMRLERGPPSLSPELPENVLCLSTPGITSDRTSPALSIFNKVTFPLSKSRFNFSTMEAYGLSIPVIRRTSTLQFFSDKSLRLEPQQKHAY</sequence>
<proteinExistence type="predicted"/>
<keyword evidence="2" id="KW-1185">Reference proteome</keyword>
<accession>A0ABQ9GN78</accession>